<organism evidence="3 4">
    <name type="scientific">Metamycoplasma orale</name>
    <name type="common">Mycoplasma orale</name>
    <dbReference type="NCBI Taxonomy" id="2121"/>
    <lineage>
        <taxon>Bacteria</taxon>
        <taxon>Bacillati</taxon>
        <taxon>Mycoplasmatota</taxon>
        <taxon>Mycoplasmoidales</taxon>
        <taxon>Metamycoplasmataceae</taxon>
        <taxon>Metamycoplasma</taxon>
    </lineage>
</organism>
<gene>
    <name evidence="3" type="ORF">NCTC10112_00407</name>
</gene>
<dbReference type="EMBL" id="LR214940">
    <property type="protein sequence ID" value="VEU55774.1"/>
    <property type="molecule type" value="Genomic_DNA"/>
</dbReference>
<evidence type="ECO:0000313" key="3">
    <source>
        <dbReference type="EMBL" id="VEU55774.1"/>
    </source>
</evidence>
<evidence type="ECO:0000313" key="4">
    <source>
        <dbReference type="Proteomes" id="UP000290482"/>
    </source>
</evidence>
<feature type="transmembrane region" description="Helical" evidence="2">
    <location>
        <begin position="66"/>
        <end position="86"/>
    </location>
</feature>
<keyword evidence="4" id="KW-1185">Reference proteome</keyword>
<dbReference type="KEGG" id="mob:NCTC10112_00407"/>
<keyword evidence="2" id="KW-1133">Transmembrane helix</keyword>
<dbReference type="AlphaFoldDB" id="A0A448ZX96"/>
<feature type="region of interest" description="Disordered" evidence="1">
    <location>
        <begin position="1"/>
        <end position="31"/>
    </location>
</feature>
<dbReference type="Proteomes" id="UP000290482">
    <property type="component" value="Chromosome"/>
</dbReference>
<dbReference type="RefSeq" id="WP_022935783.1">
    <property type="nucleotide sequence ID" value="NZ_LR214940.1"/>
</dbReference>
<evidence type="ECO:0000256" key="1">
    <source>
        <dbReference type="SAM" id="MobiDB-lite"/>
    </source>
</evidence>
<sequence>MKNKKNKNTIEENNEENKNVDNNEENTINQNNYELEDHINEITDKDKKEFKKFAVKTTKTKRIKSILFWTLSASTIAVVFGVVYGIKKPKNDYLFWKGTPLLSEDKIKEYIQYNKNYNFDITAKEFYESLILDKTINNKYLKEAGFKNLKDSLFSFEIHNIIEDTLNNSIHMDVLLKSKVGGEQYIILENLTFLNFKEPSEKYTIGSTEQKQLDAIIKEYSDKFFYYNKDKKEDFEAAIKKLSDEHDLINYAKIFESIFLIKGENKINNCPIIIKDLSYDKDSEILTFKYIPIALSAQLKKIGKTKYKHYYFVSSYDINDTTKYLEYSKKVIFV</sequence>
<keyword evidence="2" id="KW-0472">Membrane</keyword>
<protein>
    <submittedName>
        <fullName evidence="3">Hypothetical membrane protein</fullName>
    </submittedName>
</protein>
<accession>A0A448ZX96</accession>
<name>A0A448ZX96_METOS</name>
<dbReference type="OrthoDB" id="9979141at2"/>
<evidence type="ECO:0000256" key="2">
    <source>
        <dbReference type="SAM" id="Phobius"/>
    </source>
</evidence>
<reference evidence="3 4" key="1">
    <citation type="submission" date="2019-01" db="EMBL/GenBank/DDBJ databases">
        <authorList>
            <consortium name="Pathogen Informatics"/>
        </authorList>
    </citation>
    <scope>NUCLEOTIDE SEQUENCE [LARGE SCALE GENOMIC DNA]</scope>
    <source>
        <strain evidence="3 4">NCTC10112</strain>
    </source>
</reference>
<keyword evidence="2" id="KW-0812">Transmembrane</keyword>
<proteinExistence type="predicted"/>